<accession>A0AAV1DLI4</accession>
<dbReference type="InterPro" id="IPR007146">
    <property type="entry name" value="Sas10/Utp3/C1D"/>
</dbReference>
<comment type="subcellular location">
    <subcellularLocation>
        <location evidence="1">Nucleus</location>
    </subcellularLocation>
</comment>
<dbReference type="InterPro" id="IPR018972">
    <property type="entry name" value="Sas10_C_dom"/>
</dbReference>
<feature type="compositionally biased region" description="Basic residues" evidence="5">
    <location>
        <begin position="1"/>
        <end position="10"/>
    </location>
</feature>
<feature type="region of interest" description="Disordered" evidence="5">
    <location>
        <begin position="562"/>
        <end position="655"/>
    </location>
</feature>
<feature type="compositionally biased region" description="Basic residues" evidence="5">
    <location>
        <begin position="597"/>
        <end position="625"/>
    </location>
</feature>
<gene>
    <name evidence="7" type="ORF">OLC1_LOCUS16711</name>
</gene>
<evidence type="ECO:0000313" key="7">
    <source>
        <dbReference type="EMBL" id="CAI9108666.1"/>
    </source>
</evidence>
<protein>
    <submittedName>
        <fullName evidence="7">OLC1v1008329C1</fullName>
    </submittedName>
</protein>
<evidence type="ECO:0000256" key="2">
    <source>
        <dbReference type="ARBA" id="ARBA00010979"/>
    </source>
</evidence>
<evidence type="ECO:0000256" key="3">
    <source>
        <dbReference type="ARBA" id="ARBA00022553"/>
    </source>
</evidence>
<feature type="compositionally biased region" description="Acidic residues" evidence="5">
    <location>
        <begin position="25"/>
        <end position="35"/>
    </location>
</feature>
<dbReference type="PANTHER" id="PTHR13237:SF8">
    <property type="entry name" value="SOMETHING ABOUT SILENCING PROTEIN 10"/>
    <property type="match status" value="1"/>
</dbReference>
<dbReference type="GO" id="GO:0032040">
    <property type="term" value="C:small-subunit processome"/>
    <property type="evidence" value="ECO:0007669"/>
    <property type="project" value="TreeGrafter"/>
</dbReference>
<proteinExistence type="inferred from homology"/>
<dbReference type="PANTHER" id="PTHR13237">
    <property type="entry name" value="SOMETHING ABOUT SILENCING PROTEIN 10-RELATED"/>
    <property type="match status" value="1"/>
</dbReference>
<feature type="domain" description="Sas10 C-terminal" evidence="6">
    <location>
        <begin position="583"/>
        <end position="655"/>
    </location>
</feature>
<organism evidence="7 8">
    <name type="scientific">Oldenlandia corymbosa var. corymbosa</name>
    <dbReference type="NCBI Taxonomy" id="529605"/>
    <lineage>
        <taxon>Eukaryota</taxon>
        <taxon>Viridiplantae</taxon>
        <taxon>Streptophyta</taxon>
        <taxon>Embryophyta</taxon>
        <taxon>Tracheophyta</taxon>
        <taxon>Spermatophyta</taxon>
        <taxon>Magnoliopsida</taxon>
        <taxon>eudicotyledons</taxon>
        <taxon>Gunneridae</taxon>
        <taxon>Pentapetalae</taxon>
        <taxon>asterids</taxon>
        <taxon>lamiids</taxon>
        <taxon>Gentianales</taxon>
        <taxon>Rubiaceae</taxon>
        <taxon>Rubioideae</taxon>
        <taxon>Spermacoceae</taxon>
        <taxon>Hedyotis-Oldenlandia complex</taxon>
        <taxon>Oldenlandia</taxon>
    </lineage>
</organism>
<feature type="region of interest" description="Disordered" evidence="5">
    <location>
        <begin position="520"/>
        <end position="545"/>
    </location>
</feature>
<feature type="region of interest" description="Disordered" evidence="5">
    <location>
        <begin position="108"/>
        <end position="206"/>
    </location>
</feature>
<keyword evidence="4" id="KW-0539">Nucleus</keyword>
<dbReference type="AlphaFoldDB" id="A0AAV1DLI4"/>
<feature type="region of interest" description="Disordered" evidence="5">
    <location>
        <begin position="1"/>
        <end position="84"/>
    </location>
</feature>
<dbReference type="GO" id="GO:0000462">
    <property type="term" value="P:maturation of SSU-rRNA from tricistronic rRNA transcript (SSU-rRNA, 5.8S rRNA, LSU-rRNA)"/>
    <property type="evidence" value="ECO:0007669"/>
    <property type="project" value="TreeGrafter"/>
</dbReference>
<evidence type="ECO:0000259" key="6">
    <source>
        <dbReference type="Pfam" id="PF09368"/>
    </source>
</evidence>
<keyword evidence="8" id="KW-1185">Reference proteome</keyword>
<comment type="similarity">
    <text evidence="2">Belongs to the SAS10 family.</text>
</comment>
<feature type="compositionally biased region" description="Acidic residues" evidence="5">
    <location>
        <begin position="534"/>
        <end position="545"/>
    </location>
</feature>
<dbReference type="EMBL" id="OX459123">
    <property type="protein sequence ID" value="CAI9108666.1"/>
    <property type="molecule type" value="Genomic_DNA"/>
</dbReference>
<feature type="compositionally biased region" description="Acidic residues" evidence="5">
    <location>
        <begin position="169"/>
        <end position="185"/>
    </location>
</feature>
<dbReference type="Pfam" id="PF09368">
    <property type="entry name" value="Sas10"/>
    <property type="match status" value="1"/>
</dbReference>
<feature type="region of interest" description="Disordered" evidence="5">
    <location>
        <begin position="473"/>
        <end position="501"/>
    </location>
</feature>
<feature type="compositionally biased region" description="Acidic residues" evidence="5">
    <location>
        <begin position="48"/>
        <end position="82"/>
    </location>
</feature>
<evidence type="ECO:0000313" key="8">
    <source>
        <dbReference type="Proteomes" id="UP001161247"/>
    </source>
</evidence>
<keyword evidence="3" id="KW-0597">Phosphoprotein</keyword>
<feature type="compositionally biased region" description="Basic and acidic residues" evidence="5">
    <location>
        <begin position="152"/>
        <end position="165"/>
    </location>
</feature>
<evidence type="ECO:0000256" key="1">
    <source>
        <dbReference type="ARBA" id="ARBA00004123"/>
    </source>
</evidence>
<evidence type="ECO:0000256" key="4">
    <source>
        <dbReference type="ARBA" id="ARBA00023242"/>
    </source>
</evidence>
<feature type="compositionally biased region" description="Polar residues" evidence="5">
    <location>
        <begin position="562"/>
        <end position="578"/>
    </location>
</feature>
<dbReference type="Proteomes" id="UP001161247">
    <property type="component" value="Chromosome 6"/>
</dbReference>
<dbReference type="Pfam" id="PF04000">
    <property type="entry name" value="Sas10_Utp3"/>
    <property type="match status" value="1"/>
</dbReference>
<sequence length="655" mass="74206">MGRKGGKYKKKDSNTPKTKSKHYDDGEEDMMNDEIDAFHNQRDIVPLDVDEDEAESDEENEQPVFDLEDDDEDDSHDDDFIENDSRLTGRAAKIARQQKYLQAKIGGVEEEIDNDEEEEDKHKLWGRRKKDYYDAEAQSSDDDEVAAEEEAEAMRLQREKEKTLTADDYGLEDDNDTESDQEPTFEESLTHGKPLSKAKASKAAEDDGTITYEEIKKDLNDLTREEQMDVVLSSAPELVGLLTELGDTVEQLENRVNPLLVKIREADKATKGGLQFVEMKQQLLLSYCQAITFYLLLKSEGQPVRDHPVISRLVEIKNLLDKMKELDKYLPPHLEDTLQEDDSAEGVEKQVVGYPMTKSSTGTGIDQPSVEIPDKPEALQGSQLVDEIPLKGQKLRKLNSKQQDTEVGKQSIEMLKVRAAIEEKLRQKGIVTSISKKNEQAKKRLRPMNGQFETVDDFDDDALDLDNVNHQMSMRNSGPQAKKHKVVLGGDDLPNRDDIGERRREHELRVLAGAGIKSLDDVDDIPGTAKSDGDSDTDLDSQSESDLEFYKQAEEGHLTKLAQKSQMYSRVPQPSSLPESLVDGKRQISYQIQKNRGLTRSRNKLTKNPRKKYKLKHDKAKKRLQGLRPDMRKPTGPYGGETTGINDKISRSTRF</sequence>
<feature type="compositionally biased region" description="Acidic residues" evidence="5">
    <location>
        <begin position="139"/>
        <end position="151"/>
    </location>
</feature>
<evidence type="ECO:0000256" key="5">
    <source>
        <dbReference type="SAM" id="MobiDB-lite"/>
    </source>
</evidence>
<feature type="compositionally biased region" description="Acidic residues" evidence="5">
    <location>
        <begin position="108"/>
        <end position="119"/>
    </location>
</feature>
<name>A0AAV1DLI4_OLDCO</name>
<reference evidence="7" key="1">
    <citation type="submission" date="2023-03" db="EMBL/GenBank/DDBJ databases">
        <authorList>
            <person name="Julca I."/>
        </authorList>
    </citation>
    <scope>NUCLEOTIDE SEQUENCE</scope>
</reference>